<organism evidence="1">
    <name type="scientific">Rhizophora mucronata</name>
    <name type="common">Asiatic mangrove</name>
    <dbReference type="NCBI Taxonomy" id="61149"/>
    <lineage>
        <taxon>Eukaryota</taxon>
        <taxon>Viridiplantae</taxon>
        <taxon>Streptophyta</taxon>
        <taxon>Embryophyta</taxon>
        <taxon>Tracheophyta</taxon>
        <taxon>Spermatophyta</taxon>
        <taxon>Magnoliopsida</taxon>
        <taxon>eudicotyledons</taxon>
        <taxon>Gunneridae</taxon>
        <taxon>Pentapetalae</taxon>
        <taxon>rosids</taxon>
        <taxon>fabids</taxon>
        <taxon>Malpighiales</taxon>
        <taxon>Rhizophoraceae</taxon>
        <taxon>Rhizophora</taxon>
    </lineage>
</organism>
<evidence type="ECO:0000313" key="1">
    <source>
        <dbReference type="EMBL" id="MBW88714.1"/>
    </source>
</evidence>
<sequence>MDLSAEVKPTSQSNPFKYTAKSILVSLKPISCHEISQLPSSVQVAGVDISGDHGVPSNGVPVTVRNFIEQLAVLLD</sequence>
<accession>A0A2P2J5G8</accession>
<dbReference type="EMBL" id="GGEC01008231">
    <property type="protein sequence ID" value="MBW88714.1"/>
    <property type="molecule type" value="Transcribed_RNA"/>
</dbReference>
<dbReference type="AlphaFoldDB" id="A0A2P2J5G8"/>
<name>A0A2P2J5G8_RHIMU</name>
<proteinExistence type="predicted"/>
<reference evidence="1" key="1">
    <citation type="submission" date="2018-02" db="EMBL/GenBank/DDBJ databases">
        <title>Rhizophora mucronata_Transcriptome.</title>
        <authorList>
            <person name="Meera S.P."/>
            <person name="Sreeshan A."/>
            <person name="Augustine A."/>
        </authorList>
    </citation>
    <scope>NUCLEOTIDE SEQUENCE</scope>
    <source>
        <tissue evidence="1">Leaf</tissue>
    </source>
</reference>
<protein>
    <submittedName>
        <fullName evidence="1">Uncharacterized protein</fullName>
    </submittedName>
</protein>